<dbReference type="RefSeq" id="WP_008330750.1">
    <property type="nucleotide sequence ID" value="NZ_CH902578.1"/>
</dbReference>
<proteinExistence type="predicted"/>
<dbReference type="AlphaFoldDB" id="A3VE78"/>
<dbReference type="InterPro" id="IPR012348">
    <property type="entry name" value="RNR-like"/>
</dbReference>
<name>A3VE78_9RHOB</name>
<comment type="caution">
    <text evidence="1">The sequence shown here is derived from an EMBL/GenBank/DDBJ whole genome shotgun (WGS) entry which is preliminary data.</text>
</comment>
<gene>
    <name evidence="1" type="ORF">RB2654_09109</name>
</gene>
<sequence length="483" mass="55326">MVDLINVSYDTQIPNNVGLSSDRKVLKALEKWHPGYINWWNDLIPEKFQKSMVYLRTAVSVDPKGWAKFDYVKMPEYRWGVLLAPQVEDRKIPCGEHYGQPAWQEVPGEYRNLMKRLIVIQGDTEPGSVEQQRFLGLTAPSLYDMRNLFQVNVEEGRHLWAMVYLLQKYFGKDGREEADDLLVRSSGSEEAPRMLGAFNEETPDWLSFFMFTYFTDRDGKMQLESLAQSGFDPLSRTCRFMLTEEAHHMFVGETGVGRTIERTCQVMRENGIEDPYDIDKIRSLGVIDLPTIQKKLNLHYTLSLDLFGQEVSTNAANAFNAGIKGRYQEHRIDDDHMLKNDTYMVWDFEDGKVVQKEVPALTAINMRLRDDYTRDAAGGVGRWNKIIEKAGVQFELKLPHESFNRKIGVFSSHLFDPEGTLLTGAEYDAKVNDWLPTHADGDFIQSLMVPVTEPGKFAGWIAPPKVGIDNKPGDFEYVKLHMA</sequence>
<reference evidence="1 2" key="1">
    <citation type="journal article" date="2010" name="J. Bacteriol.">
        <title>Genome sequences of Pelagibaca bermudensis HTCC2601T and Maritimibacter alkaliphilus HTCC2654T, the type strains of two marine Roseobacter genera.</title>
        <authorList>
            <person name="Thrash J.C."/>
            <person name="Cho J.C."/>
            <person name="Ferriera S."/>
            <person name="Johnson J."/>
            <person name="Vergin K.L."/>
            <person name="Giovannoni S.J."/>
        </authorList>
    </citation>
    <scope>NUCLEOTIDE SEQUENCE [LARGE SCALE GENOMIC DNA]</scope>
    <source>
        <strain evidence="1 2">HTCC2654</strain>
    </source>
</reference>
<dbReference type="HOGENOM" id="CLU_569721_0_0_5"/>
<dbReference type="InterPro" id="IPR017635">
    <property type="entry name" value="Benzoyl_CoA_Oase_BoxB"/>
</dbReference>
<dbReference type="PANTHER" id="PTHR30458:SF0">
    <property type="entry name" value="1,2-PHENYLACETYL-COA EPOXIDASE, SUBUNIT C"/>
    <property type="match status" value="1"/>
</dbReference>
<dbReference type="OrthoDB" id="235973at2"/>
<dbReference type="Proteomes" id="UP000002931">
    <property type="component" value="Unassembled WGS sequence"/>
</dbReference>
<dbReference type="STRING" id="314271.RB2654_09109"/>
<evidence type="ECO:0000313" key="1">
    <source>
        <dbReference type="EMBL" id="EAQ13216.1"/>
    </source>
</evidence>
<dbReference type="GO" id="GO:0005829">
    <property type="term" value="C:cytosol"/>
    <property type="evidence" value="ECO:0007669"/>
    <property type="project" value="TreeGrafter"/>
</dbReference>
<dbReference type="PANTHER" id="PTHR30458">
    <property type="entry name" value="PHENYLACETIC ACID DEGRADATION PROTEIN PAA"/>
    <property type="match status" value="1"/>
</dbReference>
<organism evidence="1 2">
    <name type="scientific">Maritimibacter alkaliphilus HTCC2654</name>
    <dbReference type="NCBI Taxonomy" id="314271"/>
    <lineage>
        <taxon>Bacteria</taxon>
        <taxon>Pseudomonadati</taxon>
        <taxon>Pseudomonadota</taxon>
        <taxon>Alphaproteobacteria</taxon>
        <taxon>Rhodobacterales</taxon>
        <taxon>Roseobacteraceae</taxon>
        <taxon>Maritimibacter</taxon>
    </lineage>
</organism>
<dbReference type="GO" id="GO:0016491">
    <property type="term" value="F:oxidoreductase activity"/>
    <property type="evidence" value="ECO:0007669"/>
    <property type="project" value="InterPro"/>
</dbReference>
<dbReference type="GO" id="GO:0010124">
    <property type="term" value="P:phenylacetate catabolic process"/>
    <property type="evidence" value="ECO:0007669"/>
    <property type="project" value="TreeGrafter"/>
</dbReference>
<protein>
    <submittedName>
        <fullName evidence="1">Benzoyl-CoA oxygenase, B subunit</fullName>
    </submittedName>
</protein>
<dbReference type="InterPro" id="IPR052703">
    <property type="entry name" value="Aromatic_CoA_ox/epox"/>
</dbReference>
<dbReference type="InterPro" id="IPR009078">
    <property type="entry name" value="Ferritin-like_SF"/>
</dbReference>
<dbReference type="eggNOG" id="COG3396">
    <property type="taxonomic scope" value="Bacteria"/>
</dbReference>
<keyword evidence="2" id="KW-1185">Reference proteome</keyword>
<accession>A3VE78</accession>
<dbReference type="Gene3D" id="1.10.620.20">
    <property type="entry name" value="Ribonucleotide Reductase, subunit A"/>
    <property type="match status" value="1"/>
</dbReference>
<dbReference type="NCBIfam" id="TIGR03225">
    <property type="entry name" value="benzo_boxB"/>
    <property type="match status" value="1"/>
</dbReference>
<dbReference type="SUPFAM" id="SSF47240">
    <property type="entry name" value="Ferritin-like"/>
    <property type="match status" value="1"/>
</dbReference>
<evidence type="ECO:0000313" key="2">
    <source>
        <dbReference type="Proteomes" id="UP000002931"/>
    </source>
</evidence>
<dbReference type="EMBL" id="AAMT01000005">
    <property type="protein sequence ID" value="EAQ13216.1"/>
    <property type="molecule type" value="Genomic_DNA"/>
</dbReference>